<feature type="non-terminal residue" evidence="1">
    <location>
        <position position="252"/>
    </location>
</feature>
<dbReference type="Proteomes" id="UP001165090">
    <property type="component" value="Unassembled WGS sequence"/>
</dbReference>
<feature type="non-terminal residue" evidence="1">
    <location>
        <position position="1"/>
    </location>
</feature>
<gene>
    <name evidence="1" type="ORF">VaNZ11_011062</name>
</gene>
<proteinExistence type="predicted"/>
<keyword evidence="2" id="KW-1185">Reference proteome</keyword>
<comment type="caution">
    <text evidence="1">The sequence shown here is derived from an EMBL/GenBank/DDBJ whole genome shotgun (WGS) entry which is preliminary data.</text>
</comment>
<accession>A0ABQ5SAL2</accession>
<organism evidence="1 2">
    <name type="scientific">Volvox africanus</name>
    <dbReference type="NCBI Taxonomy" id="51714"/>
    <lineage>
        <taxon>Eukaryota</taxon>
        <taxon>Viridiplantae</taxon>
        <taxon>Chlorophyta</taxon>
        <taxon>core chlorophytes</taxon>
        <taxon>Chlorophyceae</taxon>
        <taxon>CS clade</taxon>
        <taxon>Chlamydomonadales</taxon>
        <taxon>Volvocaceae</taxon>
        <taxon>Volvox</taxon>
    </lineage>
</organism>
<sequence length="252" mass="27355">LGARLRSNDVQLAEVLNSDLLIKLVTLLGRSADAVLVAVNAMEPCYTEPITPEGLGSGLRSTGLTYLVTRKVVADLRAAVPLLLQLLINLASGPLEGLQVLVRLGAAAAVKQLMRWEDMKAKAAHFLRLLDELDLEYKPFGDWGNGPLTAAALSALQLDPKPFVAQAISSSKLLKLRDHDLRTRFGLDQIGINKVALLQDGHKMFTGIEAMGPKSSRGSISIGNMEQYLVIKHNMREANAKTLSMESFGEMQ</sequence>
<name>A0ABQ5SAL2_9CHLO</name>
<evidence type="ECO:0000313" key="2">
    <source>
        <dbReference type="Proteomes" id="UP001165090"/>
    </source>
</evidence>
<evidence type="ECO:0000313" key="1">
    <source>
        <dbReference type="EMBL" id="GLI66972.1"/>
    </source>
</evidence>
<reference evidence="1 2" key="1">
    <citation type="journal article" date="2023" name="IScience">
        <title>Expanded male sex-determining region conserved during the evolution of homothallism in the green alga Volvox.</title>
        <authorList>
            <person name="Yamamoto K."/>
            <person name="Matsuzaki R."/>
            <person name="Mahakham W."/>
            <person name="Heman W."/>
            <person name="Sekimoto H."/>
            <person name="Kawachi M."/>
            <person name="Minakuchi Y."/>
            <person name="Toyoda A."/>
            <person name="Nozaki H."/>
        </authorList>
    </citation>
    <scope>NUCLEOTIDE SEQUENCE [LARGE SCALE GENOMIC DNA]</scope>
    <source>
        <strain evidence="1 2">NIES-4468</strain>
    </source>
</reference>
<protein>
    <submittedName>
        <fullName evidence="1">Uncharacterized protein</fullName>
    </submittedName>
</protein>
<dbReference type="EMBL" id="BSDZ01000074">
    <property type="protein sequence ID" value="GLI66972.1"/>
    <property type="molecule type" value="Genomic_DNA"/>
</dbReference>